<comment type="caution">
    <text evidence="5">The sequence shown here is derived from an EMBL/GenBank/DDBJ whole genome shotgun (WGS) entry which is preliminary data.</text>
</comment>
<evidence type="ECO:0000259" key="4">
    <source>
        <dbReference type="Pfam" id="PF24564"/>
    </source>
</evidence>
<sequence length="1063" mass="120893">MANPHNGICYNCYAKVALDKGNEAMLPFAIHLVVRGIPMDPGKLRERSKKLTVLDLMTRSYIFKGTSPQASNFSTLDFNFRAIIPSVEVADEDHPSSVGGGRMSSASDSGDSSHRAYTPSQSTATPRRRENLSLGVTEPLRTLNLQETPTSHRTPSWRHDTRRQSTGLSLSPGRSTSTYGRLFNATPEPTPEPSRVQSTLNRDSTVDGLASDLEDSHLNGDGPPSDDSDQLSESENVDDATDSDDSSLYNVRYERLPRAPIYNAGLQESLRDIKSQLSALQNDIDRCPLSRDRDSDLFQLREKVRMLNELESPETRTVGFIGNSGVGKSRLINSLLDQEGLARSSGDGAACTSVVTEFRHTDVRHPDRYAIEVDYMDEEEVKELLEELVQSFRMYYTDLYREVTSIEEQERIRDRSTRAWSTLNSLFRNQPELTHEFLSDQTDGALSGILEQLGDWAAQSCTHRPGGAALQHTIIPSNIQECRSQLDMLTMDPRGESEVAIWPFIKLIRVYLRSPVLKTGLVLADLPGFRDLNFARVRATERYLRQSCHEVFVVTTISRCVSDESIEEIKRRCTQGQPLRIVCTRSEEVNASETARDCRDLTAQIGQLQNRLRHINKRLARERISRRRHTEVLQLMENQEDAKFELDRFLVESRNLRVTNQLLRNHGADVRVFCISNEWYSKYRQDANRHADTYIGLSGIRELRRYCQLVPADAQFRFTEAFIEHRVPAIVRSVKQWVLAGSDDVTAERAVALRQVLREVENVFRERLILRNSEVRDFPRRLEDRFRDDISRMSAPPYGNAAHYKLAGSGKASWHHSTYSAFCRNYGTHATRVADYHCWNEELLEGMQSDLEERWESIQGWVSIQKFTLGEAVRRTFEENKAQIEDIMHLAPLALENFIDNMDDWEDCVIAAINQSLDQLLQGLSRVETDTLHGHDSSHIAGLMRPVYNKCNSESGGGSDSRRKMLMRSHLTNSNIFPNLSNISETQFRAIVREICQEMKRMVDEQVGNICDDLHSIIAEEGEVTEARRFPEMASTLQRKVDAAQATLERAQRIVDGLNNTPE</sequence>
<feature type="coiled-coil region" evidence="1">
    <location>
        <begin position="591"/>
        <end position="618"/>
    </location>
</feature>
<feature type="region of interest" description="Disordered" evidence="2">
    <location>
        <begin position="91"/>
        <end position="251"/>
    </location>
</feature>
<reference evidence="5 6" key="1">
    <citation type="journal article" date="2016" name="Genome Biol. Evol.">
        <title>Draft genome sequence of an aflatoxigenic Aspergillus species, A. bombycis.</title>
        <authorList>
            <person name="Moore G.G."/>
            <person name="Mack B.M."/>
            <person name="Beltz S.B."/>
            <person name="Gilbert M.K."/>
        </authorList>
    </citation>
    <scope>NUCLEOTIDE SEQUENCE [LARGE SCALE GENOMIC DNA]</scope>
    <source>
        <strain evidence="6">NRRL 26010</strain>
    </source>
</reference>
<protein>
    <submittedName>
        <fullName evidence="5">Uncharacterized protein</fullName>
    </submittedName>
</protein>
<organism evidence="5 6">
    <name type="scientific">Aspergillus bombycis</name>
    <dbReference type="NCBI Taxonomy" id="109264"/>
    <lineage>
        <taxon>Eukaryota</taxon>
        <taxon>Fungi</taxon>
        <taxon>Dikarya</taxon>
        <taxon>Ascomycota</taxon>
        <taxon>Pezizomycotina</taxon>
        <taxon>Eurotiomycetes</taxon>
        <taxon>Eurotiomycetidae</taxon>
        <taxon>Eurotiales</taxon>
        <taxon>Aspergillaceae</taxon>
        <taxon>Aspergillus</taxon>
    </lineage>
</organism>
<dbReference type="Proteomes" id="UP000179179">
    <property type="component" value="Unassembled WGS sequence"/>
</dbReference>
<evidence type="ECO:0000256" key="2">
    <source>
        <dbReference type="SAM" id="MobiDB-lite"/>
    </source>
</evidence>
<dbReference type="InterPro" id="IPR027417">
    <property type="entry name" value="P-loop_NTPase"/>
</dbReference>
<dbReference type="STRING" id="109264.A0A1F7ZRB4"/>
<dbReference type="GeneID" id="34453139"/>
<evidence type="ECO:0000313" key="5">
    <source>
        <dbReference type="EMBL" id="OGM41615.1"/>
    </source>
</evidence>
<dbReference type="Pfam" id="PF00350">
    <property type="entry name" value="Dynamin_N"/>
    <property type="match status" value="1"/>
</dbReference>
<keyword evidence="6" id="KW-1185">Reference proteome</keyword>
<feature type="compositionally biased region" description="Polar residues" evidence="2">
    <location>
        <begin position="143"/>
        <end position="154"/>
    </location>
</feature>
<dbReference type="OrthoDB" id="3598281at2759"/>
<dbReference type="InterPro" id="IPR045063">
    <property type="entry name" value="Dynamin_N"/>
</dbReference>
<name>A0A1F7ZRB4_9EURO</name>
<dbReference type="PANTHER" id="PTHR36681">
    <property type="entry name" value="NUCLEAR GTPASE, GERMINAL CENTER-ASSOCIATED, TANDEM DUPLICATE 3"/>
    <property type="match status" value="1"/>
</dbReference>
<evidence type="ECO:0000259" key="3">
    <source>
        <dbReference type="Pfam" id="PF00350"/>
    </source>
</evidence>
<dbReference type="Pfam" id="PF24564">
    <property type="entry name" value="DUF7605"/>
    <property type="match status" value="1"/>
</dbReference>
<evidence type="ECO:0000313" key="6">
    <source>
        <dbReference type="Proteomes" id="UP000179179"/>
    </source>
</evidence>
<accession>A0A1F7ZRB4</accession>
<feature type="domain" description="DUF7605" evidence="4">
    <location>
        <begin position="807"/>
        <end position="977"/>
    </location>
</feature>
<gene>
    <name evidence="5" type="ORF">ABOM_009749</name>
</gene>
<feature type="coiled-coil region" evidence="1">
    <location>
        <begin position="1034"/>
        <end position="1061"/>
    </location>
</feature>
<keyword evidence="1" id="KW-0175">Coiled coil</keyword>
<feature type="compositionally biased region" description="Acidic residues" evidence="2">
    <location>
        <begin position="224"/>
        <end position="245"/>
    </location>
</feature>
<dbReference type="Gene3D" id="3.40.50.300">
    <property type="entry name" value="P-loop containing nucleotide triphosphate hydrolases"/>
    <property type="match status" value="2"/>
</dbReference>
<dbReference type="SUPFAM" id="SSF52540">
    <property type="entry name" value="P-loop containing nucleoside triphosphate hydrolases"/>
    <property type="match status" value="1"/>
</dbReference>
<feature type="domain" description="Dynamin N-terminal" evidence="3">
    <location>
        <begin position="318"/>
        <end position="573"/>
    </location>
</feature>
<feature type="compositionally biased region" description="Polar residues" evidence="2">
    <location>
        <begin position="164"/>
        <end position="179"/>
    </location>
</feature>
<proteinExistence type="predicted"/>
<dbReference type="EMBL" id="LYCR01000107">
    <property type="protein sequence ID" value="OGM41615.1"/>
    <property type="molecule type" value="Genomic_DNA"/>
</dbReference>
<dbReference type="AlphaFoldDB" id="A0A1F7ZRB4"/>
<dbReference type="InterPro" id="IPR056024">
    <property type="entry name" value="DUF7605"/>
</dbReference>
<dbReference type="PANTHER" id="PTHR36681:SF3">
    <property type="entry name" value="NUCLEAR GTPASE, GERMINAL CENTER-ASSOCIATED, TANDEM DUPLICATE 3"/>
    <property type="match status" value="1"/>
</dbReference>
<evidence type="ECO:0000256" key="1">
    <source>
        <dbReference type="SAM" id="Coils"/>
    </source>
</evidence>
<dbReference type="RefSeq" id="XP_022385332.1">
    <property type="nucleotide sequence ID" value="XM_022536877.1"/>
</dbReference>